<evidence type="ECO:0000256" key="4">
    <source>
        <dbReference type="ARBA" id="ARBA00007880"/>
    </source>
</evidence>
<dbReference type="FunFam" id="2.40.37.10:FF:000002">
    <property type="entry name" value="Alanine racemase"/>
    <property type="match status" value="1"/>
</dbReference>
<evidence type="ECO:0000256" key="9">
    <source>
        <dbReference type="HAMAP-Rule" id="MF_01201"/>
    </source>
</evidence>
<feature type="binding site" evidence="9 11">
    <location>
        <position position="303"/>
    </location>
    <ligand>
        <name>substrate</name>
    </ligand>
</feature>
<dbReference type="AlphaFoldDB" id="A0A1I5SGG4"/>
<dbReference type="PRINTS" id="PR00992">
    <property type="entry name" value="ALARACEMASE"/>
</dbReference>
<feature type="binding site" evidence="9 11">
    <location>
        <position position="130"/>
    </location>
    <ligand>
        <name>substrate</name>
    </ligand>
</feature>
<dbReference type="SMART" id="SM01005">
    <property type="entry name" value="Ala_racemase_C"/>
    <property type="match status" value="1"/>
</dbReference>
<comment type="similarity">
    <text evidence="4 9">Belongs to the alanine racemase family.</text>
</comment>
<dbReference type="PROSITE" id="PS00395">
    <property type="entry name" value="ALANINE_RACEMASE"/>
    <property type="match status" value="1"/>
</dbReference>
<dbReference type="NCBIfam" id="TIGR00492">
    <property type="entry name" value="alr"/>
    <property type="match status" value="1"/>
</dbReference>
<comment type="pathway">
    <text evidence="8 9">Amino-acid biosynthesis; D-alanine biosynthesis; D-alanine from L-alanine: step 1/1.</text>
</comment>
<dbReference type="SUPFAM" id="SSF51419">
    <property type="entry name" value="PLP-binding barrel"/>
    <property type="match status" value="1"/>
</dbReference>
<dbReference type="FunFam" id="3.20.20.10:FF:000002">
    <property type="entry name" value="Alanine racemase"/>
    <property type="match status" value="1"/>
</dbReference>
<feature type="active site" description="Proton acceptor; specific for D-alanine" evidence="9">
    <location>
        <position position="34"/>
    </location>
</feature>
<feature type="modified residue" description="N6-(pyridoxal phosphate)lysine" evidence="9 10">
    <location>
        <position position="34"/>
    </location>
</feature>
<feature type="domain" description="Alanine racemase C-terminal" evidence="12">
    <location>
        <begin position="234"/>
        <end position="358"/>
    </location>
</feature>
<dbReference type="PANTHER" id="PTHR30511">
    <property type="entry name" value="ALANINE RACEMASE"/>
    <property type="match status" value="1"/>
</dbReference>
<dbReference type="Gene3D" id="3.20.20.10">
    <property type="entry name" value="Alanine racemase"/>
    <property type="match status" value="1"/>
</dbReference>
<dbReference type="InterPro" id="IPR000821">
    <property type="entry name" value="Ala_racemase"/>
</dbReference>
<evidence type="ECO:0000256" key="2">
    <source>
        <dbReference type="ARBA" id="ARBA00001933"/>
    </source>
</evidence>
<evidence type="ECO:0000256" key="7">
    <source>
        <dbReference type="ARBA" id="ARBA00023235"/>
    </source>
</evidence>
<dbReference type="GO" id="GO:0008784">
    <property type="term" value="F:alanine racemase activity"/>
    <property type="evidence" value="ECO:0007669"/>
    <property type="project" value="UniProtKB-UniRule"/>
</dbReference>
<comment type="function">
    <text evidence="9">Catalyzes the interconversion of L-alanine and D-alanine. May also act on other amino acids.</text>
</comment>
<name>A0A1I5SGG4_9GAMM</name>
<organism evidence="13 14">
    <name type="scientific">Enterovibrio norvegicus DSM 15893</name>
    <dbReference type="NCBI Taxonomy" id="1121869"/>
    <lineage>
        <taxon>Bacteria</taxon>
        <taxon>Pseudomonadati</taxon>
        <taxon>Pseudomonadota</taxon>
        <taxon>Gammaproteobacteria</taxon>
        <taxon>Vibrionales</taxon>
        <taxon>Vibrionaceae</taxon>
        <taxon>Enterovibrio</taxon>
    </lineage>
</organism>
<dbReference type="InterPro" id="IPR011079">
    <property type="entry name" value="Ala_racemase_C"/>
</dbReference>
<evidence type="ECO:0000256" key="8">
    <source>
        <dbReference type="ARBA" id="ARBA00037912"/>
    </source>
</evidence>
<comment type="catalytic activity">
    <reaction evidence="1 9">
        <text>L-alanine = D-alanine</text>
        <dbReference type="Rhea" id="RHEA:20249"/>
        <dbReference type="ChEBI" id="CHEBI:57416"/>
        <dbReference type="ChEBI" id="CHEBI:57972"/>
        <dbReference type="EC" id="5.1.1.1"/>
    </reaction>
</comment>
<evidence type="ECO:0000259" key="12">
    <source>
        <dbReference type="SMART" id="SM01005"/>
    </source>
</evidence>
<reference evidence="13 14" key="1">
    <citation type="submission" date="2016-10" db="EMBL/GenBank/DDBJ databases">
        <authorList>
            <person name="de Groot N.N."/>
        </authorList>
    </citation>
    <scope>NUCLEOTIDE SEQUENCE [LARGE SCALE GENOMIC DNA]</scope>
    <source>
        <strain evidence="13 14">DSM 15893</strain>
    </source>
</reference>
<dbReference type="InterPro" id="IPR029066">
    <property type="entry name" value="PLP-binding_barrel"/>
</dbReference>
<dbReference type="Pfam" id="PF01168">
    <property type="entry name" value="Ala_racemase_N"/>
    <property type="match status" value="1"/>
</dbReference>
<dbReference type="SUPFAM" id="SSF50621">
    <property type="entry name" value="Alanine racemase C-terminal domain-like"/>
    <property type="match status" value="1"/>
</dbReference>
<dbReference type="InterPro" id="IPR001608">
    <property type="entry name" value="Ala_racemase_N"/>
</dbReference>
<proteinExistence type="inferred from homology"/>
<feature type="active site" description="Proton acceptor; specific for L-alanine" evidence="9">
    <location>
        <position position="255"/>
    </location>
</feature>
<accession>A0A1I5SGG4</accession>
<dbReference type="Gene3D" id="2.40.37.10">
    <property type="entry name" value="Lyase, Ornithine Decarboxylase, Chain A, domain 1"/>
    <property type="match status" value="1"/>
</dbReference>
<comment type="pathway">
    <text evidence="3">Cell wall biogenesis; peptidoglycan biosynthesis.</text>
</comment>
<evidence type="ECO:0000256" key="1">
    <source>
        <dbReference type="ARBA" id="ARBA00000316"/>
    </source>
</evidence>
<keyword evidence="7 9" id="KW-0413">Isomerase</keyword>
<evidence type="ECO:0000256" key="5">
    <source>
        <dbReference type="ARBA" id="ARBA00013089"/>
    </source>
</evidence>
<evidence type="ECO:0000256" key="11">
    <source>
        <dbReference type="PIRSR" id="PIRSR600821-52"/>
    </source>
</evidence>
<dbReference type="GO" id="GO:0005829">
    <property type="term" value="C:cytosol"/>
    <property type="evidence" value="ECO:0007669"/>
    <property type="project" value="TreeGrafter"/>
</dbReference>
<dbReference type="STRING" id="1121869.SAMN03084138_02886"/>
<evidence type="ECO:0000313" key="14">
    <source>
        <dbReference type="Proteomes" id="UP000182692"/>
    </source>
</evidence>
<dbReference type="RefSeq" id="WP_017013287.1">
    <property type="nucleotide sequence ID" value="NZ_FOWR01000021.1"/>
</dbReference>
<dbReference type="Proteomes" id="UP000182692">
    <property type="component" value="Unassembled WGS sequence"/>
</dbReference>
<dbReference type="OrthoDB" id="9813814at2"/>
<sequence>MKAATAYIQLENLVHNLNVVRTKAPNSRAWAAIKANGYGHGLLPVAKTLAAHADGFGVARLEEALALRANGIDTPILLLEGFYSAEDLPLLAEHQLHTAVHCIEQLDALERATLTTPLTVWLKVDSGMHRLGVRSEDVSHFIERLNACPNVAKPLHFMSHFGCADELENPVTNTQIAMFTAVTEGQGGECSLAASSGCFFWPDSHLDWVRPGISLYGVSSVSSLTGKELGLKPVMTMTSSLIAVRTAKKGEPVGYGARWVTDRDTNIGVVAIGYGDGYPRVAPDGTPVMVNGRSVPLVGRVSMDMLTIDLGPDAKDCVGDEVILWGEILPVEEIANHVGTIGYELVTNITSRVDLVYT</sequence>
<keyword evidence="6 9" id="KW-0663">Pyridoxal phosphate</keyword>
<dbReference type="GO" id="GO:0030632">
    <property type="term" value="P:D-alanine biosynthetic process"/>
    <property type="evidence" value="ECO:0007669"/>
    <property type="project" value="UniProtKB-UniRule"/>
</dbReference>
<dbReference type="EC" id="5.1.1.1" evidence="5 9"/>
<dbReference type="InterPro" id="IPR009006">
    <property type="entry name" value="Ala_racemase/Decarboxylase_C"/>
</dbReference>
<dbReference type="HAMAP" id="MF_01201">
    <property type="entry name" value="Ala_racemase"/>
    <property type="match status" value="1"/>
</dbReference>
<dbReference type="CDD" id="cd06827">
    <property type="entry name" value="PLPDE_III_AR_proteobact"/>
    <property type="match status" value="1"/>
</dbReference>
<evidence type="ECO:0000256" key="3">
    <source>
        <dbReference type="ARBA" id="ARBA00004752"/>
    </source>
</evidence>
<dbReference type="GeneID" id="35870566"/>
<dbReference type="InterPro" id="IPR020622">
    <property type="entry name" value="Ala_racemase_pyridoxalP-BS"/>
</dbReference>
<comment type="cofactor">
    <cofactor evidence="2 9 10">
        <name>pyridoxal 5'-phosphate</name>
        <dbReference type="ChEBI" id="CHEBI:597326"/>
    </cofactor>
</comment>
<gene>
    <name evidence="13" type="ORF">SAMN03084138_02886</name>
</gene>
<evidence type="ECO:0000256" key="10">
    <source>
        <dbReference type="PIRSR" id="PIRSR600821-50"/>
    </source>
</evidence>
<dbReference type="Pfam" id="PF00842">
    <property type="entry name" value="Ala_racemase_C"/>
    <property type="match status" value="1"/>
</dbReference>
<evidence type="ECO:0000313" key="13">
    <source>
        <dbReference type="EMBL" id="SFP69838.1"/>
    </source>
</evidence>
<evidence type="ECO:0000256" key="6">
    <source>
        <dbReference type="ARBA" id="ARBA00022898"/>
    </source>
</evidence>
<dbReference type="GO" id="GO:0030170">
    <property type="term" value="F:pyridoxal phosphate binding"/>
    <property type="evidence" value="ECO:0007669"/>
    <property type="project" value="UniProtKB-UniRule"/>
</dbReference>
<dbReference type="EMBL" id="FOWR01000021">
    <property type="protein sequence ID" value="SFP69838.1"/>
    <property type="molecule type" value="Genomic_DNA"/>
</dbReference>
<dbReference type="PANTHER" id="PTHR30511:SF4">
    <property type="entry name" value="ALANINE RACEMASE, BIOSYNTHETIC"/>
    <property type="match status" value="1"/>
</dbReference>
<dbReference type="UniPathway" id="UPA00042">
    <property type="reaction ID" value="UER00497"/>
</dbReference>
<protein>
    <recommendedName>
        <fullName evidence="5 9">Alanine racemase</fullName>
        <ecNumber evidence="5 9">5.1.1.1</ecNumber>
    </recommendedName>
</protein>